<protein>
    <submittedName>
        <fullName evidence="6">IclR family transcriptional regulator protein</fullName>
    </submittedName>
</protein>
<feature type="domain" description="IclR-ED" evidence="5">
    <location>
        <begin position="74"/>
        <end position="255"/>
    </location>
</feature>
<dbReference type="PANTHER" id="PTHR30136">
    <property type="entry name" value="HELIX-TURN-HELIX TRANSCRIPTIONAL REGULATOR, ICLR FAMILY"/>
    <property type="match status" value="1"/>
</dbReference>
<dbReference type="RefSeq" id="WP_009993025.1">
    <property type="nucleotide sequence ID" value="NZ_CP006991.1"/>
</dbReference>
<keyword evidence="2" id="KW-0238">DNA-binding</keyword>
<geneLocation type="plasmid" evidence="6 7">
    <name>pRetIE4771e</name>
</geneLocation>
<evidence type="ECO:0000313" key="6">
    <source>
        <dbReference type="EMBL" id="AIC31539.1"/>
    </source>
</evidence>
<keyword evidence="1" id="KW-0805">Transcription regulation</keyword>
<dbReference type="Proteomes" id="UP000027180">
    <property type="component" value="Plasmid pRetIE4771e"/>
</dbReference>
<dbReference type="InterPro" id="IPR036390">
    <property type="entry name" value="WH_DNA-bd_sf"/>
</dbReference>
<dbReference type="InterPro" id="IPR014757">
    <property type="entry name" value="Tscrpt_reg_IclR_C"/>
</dbReference>
<evidence type="ECO:0000256" key="1">
    <source>
        <dbReference type="ARBA" id="ARBA00023015"/>
    </source>
</evidence>
<evidence type="ECO:0000313" key="7">
    <source>
        <dbReference type="Proteomes" id="UP000027180"/>
    </source>
</evidence>
<dbReference type="KEGG" id="rei:IE4771_PE00315"/>
<dbReference type="PROSITE" id="PS51077">
    <property type="entry name" value="HTH_ICLR"/>
    <property type="match status" value="1"/>
</dbReference>
<dbReference type="InterPro" id="IPR050707">
    <property type="entry name" value="HTH_MetabolicPath_Reg"/>
</dbReference>
<dbReference type="GO" id="GO:0003677">
    <property type="term" value="F:DNA binding"/>
    <property type="evidence" value="ECO:0007669"/>
    <property type="project" value="UniProtKB-KW"/>
</dbReference>
<dbReference type="AlphaFoldDB" id="A0A060ID30"/>
<keyword evidence="3" id="KW-0804">Transcription</keyword>
<organism evidence="6 7">
    <name type="scientific">Rhizobium etli bv. mimosae str. IE4771</name>
    <dbReference type="NCBI Taxonomy" id="1432050"/>
    <lineage>
        <taxon>Bacteria</taxon>
        <taxon>Pseudomonadati</taxon>
        <taxon>Pseudomonadota</taxon>
        <taxon>Alphaproteobacteria</taxon>
        <taxon>Hyphomicrobiales</taxon>
        <taxon>Rhizobiaceae</taxon>
        <taxon>Rhizobium/Agrobacterium group</taxon>
        <taxon>Rhizobium</taxon>
    </lineage>
</organism>
<accession>A0A060ID30</accession>
<dbReference type="Pfam" id="PF01614">
    <property type="entry name" value="IclR_C"/>
    <property type="match status" value="1"/>
</dbReference>
<dbReference type="SUPFAM" id="SSF46785">
    <property type="entry name" value="Winged helix' DNA-binding domain"/>
    <property type="match status" value="1"/>
</dbReference>
<dbReference type="EMBL" id="CP006991">
    <property type="protein sequence ID" value="AIC31539.1"/>
    <property type="molecule type" value="Genomic_DNA"/>
</dbReference>
<dbReference type="SMART" id="SM00346">
    <property type="entry name" value="HTH_ICLR"/>
    <property type="match status" value="1"/>
</dbReference>
<dbReference type="InterPro" id="IPR036388">
    <property type="entry name" value="WH-like_DNA-bd_sf"/>
</dbReference>
<evidence type="ECO:0000256" key="3">
    <source>
        <dbReference type="ARBA" id="ARBA00023163"/>
    </source>
</evidence>
<dbReference type="InterPro" id="IPR005471">
    <property type="entry name" value="Tscrpt_reg_IclR_N"/>
</dbReference>
<name>A0A060ID30_RHIET</name>
<dbReference type="Gene3D" id="1.10.10.10">
    <property type="entry name" value="Winged helix-like DNA-binding domain superfamily/Winged helix DNA-binding domain"/>
    <property type="match status" value="1"/>
</dbReference>
<dbReference type="GO" id="GO:0045892">
    <property type="term" value="P:negative regulation of DNA-templated transcription"/>
    <property type="evidence" value="ECO:0007669"/>
    <property type="project" value="TreeGrafter"/>
</dbReference>
<dbReference type="PANTHER" id="PTHR30136:SF24">
    <property type="entry name" value="HTH-TYPE TRANSCRIPTIONAL REPRESSOR ALLR"/>
    <property type="match status" value="1"/>
</dbReference>
<evidence type="ECO:0000259" key="4">
    <source>
        <dbReference type="PROSITE" id="PS51077"/>
    </source>
</evidence>
<gene>
    <name evidence="6" type="ORF">IE4771_PE00315</name>
</gene>
<sequence>MNEPKHGSPVVEKTAHLLEAVADAKTGISLGALVDQLRVPRSTVYRILNSLTAHGLVARVNGGASYELGPKFVELARRISPGADRVTLIEAARPILAAAAERVMESFKLAVPEGREMMTIFAASSPGDYALFIKVGGRSRKHVGAAGKLALAYADYGEAEAYCAGGLEAKTPYTITDPEALKEALVEIRRNGYAEDNQESNLGLRAFAAPVFDDRGALIATVSVPFIGEATPDRARSIRREVLEAAAKLTKTINGLHPLSK</sequence>
<proteinExistence type="predicted"/>
<dbReference type="PROSITE" id="PS51078">
    <property type="entry name" value="ICLR_ED"/>
    <property type="match status" value="1"/>
</dbReference>
<dbReference type="SUPFAM" id="SSF55781">
    <property type="entry name" value="GAF domain-like"/>
    <property type="match status" value="1"/>
</dbReference>
<dbReference type="OrthoDB" id="6057486at2"/>
<dbReference type="GO" id="GO:0003700">
    <property type="term" value="F:DNA-binding transcription factor activity"/>
    <property type="evidence" value="ECO:0007669"/>
    <property type="project" value="TreeGrafter"/>
</dbReference>
<dbReference type="Pfam" id="PF09339">
    <property type="entry name" value="HTH_IclR"/>
    <property type="match status" value="1"/>
</dbReference>
<reference evidence="6 7" key="1">
    <citation type="submission" date="2013-12" db="EMBL/GenBank/DDBJ databases">
        <title>Complete genome sequence of Rhizobium etli bv. mimosae IE4771.</title>
        <authorList>
            <person name="Bustos P."/>
            <person name="Santamaria R.I."/>
            <person name="Lozano L."/>
            <person name="Ormeno-Orrillo E."/>
            <person name="Rogel M.A."/>
            <person name="Romero D."/>
            <person name="Cevallos M.A."/>
            <person name="Martinez-Romero E."/>
            <person name="Gonzalez V."/>
        </authorList>
    </citation>
    <scope>NUCLEOTIDE SEQUENCE [LARGE SCALE GENOMIC DNA]</scope>
    <source>
        <strain evidence="6 7">IE4771</strain>
        <plasmid evidence="7">Plasmid pRetIE4771e</plasmid>
    </source>
</reference>
<dbReference type="Gene3D" id="3.30.450.40">
    <property type="match status" value="1"/>
</dbReference>
<evidence type="ECO:0000259" key="5">
    <source>
        <dbReference type="PROSITE" id="PS51078"/>
    </source>
</evidence>
<evidence type="ECO:0000256" key="2">
    <source>
        <dbReference type="ARBA" id="ARBA00023125"/>
    </source>
</evidence>
<dbReference type="HOGENOM" id="CLU_062618_7_1_5"/>
<dbReference type="InterPro" id="IPR029016">
    <property type="entry name" value="GAF-like_dom_sf"/>
</dbReference>
<keyword evidence="6" id="KW-0614">Plasmid</keyword>
<feature type="domain" description="HTH iclR-type" evidence="4">
    <location>
        <begin position="8"/>
        <end position="70"/>
    </location>
</feature>